<evidence type="ECO:0000256" key="4">
    <source>
        <dbReference type="ARBA" id="ARBA00013673"/>
    </source>
</evidence>
<sequence>MIRIVVEPSQIQGHECMLTPPQQHYLFRVMRVRPGQLVEALVSGARLYECKVEPDSQTLTIQNVDEVHVPIAITLAQALIKRDLFAQIVEKGTEAGISRFIPVVTERSIVRDVSPAKQQRWQIIAQEATEQSRQTRVPQIEPVTSFKALPTMPGHVKCVLHPEGPNILEWLLEERPHGSEWMLVAGPEGGLSDSEVAMLQEAQYVAVSLGPFIYRAENAGVIAAGILTAWASSRLSSVGDLF</sequence>
<evidence type="ECO:0000259" key="14">
    <source>
        <dbReference type="Pfam" id="PF20260"/>
    </source>
</evidence>
<name>A0ABM6RPE5_9FIRM</name>
<keyword evidence="16" id="KW-1185">Reference proteome</keyword>
<comment type="function">
    <text evidence="10 12">Specifically methylates the N3 position of the uracil ring of uridine 1498 (m3U1498) in 16S rRNA. Acts on the fully assembled 30S ribosomal subunit.</text>
</comment>
<dbReference type="Pfam" id="PF04452">
    <property type="entry name" value="Methyltrans_RNA"/>
    <property type="match status" value="1"/>
</dbReference>
<evidence type="ECO:0000256" key="11">
    <source>
        <dbReference type="ARBA" id="ARBA00047944"/>
    </source>
</evidence>
<dbReference type="NCBIfam" id="TIGR00046">
    <property type="entry name" value="RsmE family RNA methyltransferase"/>
    <property type="match status" value="1"/>
</dbReference>
<evidence type="ECO:0000256" key="8">
    <source>
        <dbReference type="ARBA" id="ARBA00022679"/>
    </source>
</evidence>
<keyword evidence="5 12" id="KW-0963">Cytoplasm</keyword>
<evidence type="ECO:0000256" key="9">
    <source>
        <dbReference type="ARBA" id="ARBA00022691"/>
    </source>
</evidence>
<evidence type="ECO:0000256" key="5">
    <source>
        <dbReference type="ARBA" id="ARBA00022490"/>
    </source>
</evidence>
<comment type="catalytic activity">
    <reaction evidence="11 12">
        <text>uridine(1498) in 16S rRNA + S-adenosyl-L-methionine = N(3)-methyluridine(1498) in 16S rRNA + S-adenosyl-L-homocysteine + H(+)</text>
        <dbReference type="Rhea" id="RHEA:42920"/>
        <dbReference type="Rhea" id="RHEA-COMP:10283"/>
        <dbReference type="Rhea" id="RHEA-COMP:10284"/>
        <dbReference type="ChEBI" id="CHEBI:15378"/>
        <dbReference type="ChEBI" id="CHEBI:57856"/>
        <dbReference type="ChEBI" id="CHEBI:59789"/>
        <dbReference type="ChEBI" id="CHEBI:65315"/>
        <dbReference type="ChEBI" id="CHEBI:74502"/>
        <dbReference type="EC" id="2.1.1.193"/>
    </reaction>
</comment>
<feature type="domain" description="Ribosomal RNA small subunit methyltransferase E PUA-like" evidence="14">
    <location>
        <begin position="18"/>
        <end position="53"/>
    </location>
</feature>
<dbReference type="InterPro" id="IPR029026">
    <property type="entry name" value="tRNA_m1G_MTases_N"/>
</dbReference>
<evidence type="ECO:0000256" key="2">
    <source>
        <dbReference type="ARBA" id="ARBA00005528"/>
    </source>
</evidence>
<dbReference type="Gene3D" id="3.40.1280.10">
    <property type="match status" value="1"/>
</dbReference>
<evidence type="ECO:0000256" key="10">
    <source>
        <dbReference type="ARBA" id="ARBA00025699"/>
    </source>
</evidence>
<evidence type="ECO:0000256" key="12">
    <source>
        <dbReference type="PIRNR" id="PIRNR015601"/>
    </source>
</evidence>
<dbReference type="SUPFAM" id="SSF88697">
    <property type="entry name" value="PUA domain-like"/>
    <property type="match status" value="1"/>
</dbReference>
<protein>
    <recommendedName>
        <fullName evidence="4 12">Ribosomal RNA small subunit methyltransferase E</fullName>
        <ecNumber evidence="3 12">2.1.1.193</ecNumber>
    </recommendedName>
</protein>
<accession>A0ABM6RPE5</accession>
<evidence type="ECO:0000256" key="6">
    <source>
        <dbReference type="ARBA" id="ARBA00022552"/>
    </source>
</evidence>
<evidence type="ECO:0000259" key="13">
    <source>
        <dbReference type="Pfam" id="PF04452"/>
    </source>
</evidence>
<evidence type="ECO:0000256" key="1">
    <source>
        <dbReference type="ARBA" id="ARBA00004496"/>
    </source>
</evidence>
<dbReference type="InterPro" id="IPR046887">
    <property type="entry name" value="RsmE_PUA-like"/>
</dbReference>
<keyword evidence="9 12" id="KW-0949">S-adenosyl-L-methionine</keyword>
<dbReference type="Pfam" id="PF20260">
    <property type="entry name" value="PUA_4"/>
    <property type="match status" value="1"/>
</dbReference>
<reference evidence="15 16" key="1">
    <citation type="journal article" date="2019" name="Sci. Rep.">
        <title>Sulfobacillus thermotolerans: new insights into resistance and metabolic capacities of acidophilic chemolithotrophs.</title>
        <authorList>
            <person name="Panyushkina A.E."/>
            <person name="Babenko V.V."/>
            <person name="Nikitina A.S."/>
            <person name="Selezneva O.V."/>
            <person name="Tsaplina I.A."/>
            <person name="Letarova M.A."/>
            <person name="Kostryukova E.S."/>
            <person name="Letarov A.V."/>
        </authorList>
    </citation>
    <scope>NUCLEOTIDE SEQUENCE [LARGE SCALE GENOMIC DNA]</scope>
    <source>
        <strain evidence="15 16">Kr1</strain>
    </source>
</reference>
<feature type="domain" description="Ribosomal RNA small subunit methyltransferase E methyltransferase" evidence="13">
    <location>
        <begin position="70"/>
        <end position="227"/>
    </location>
</feature>
<evidence type="ECO:0000256" key="7">
    <source>
        <dbReference type="ARBA" id="ARBA00022603"/>
    </source>
</evidence>
<evidence type="ECO:0000313" key="15">
    <source>
        <dbReference type="EMBL" id="AUW93208.1"/>
    </source>
</evidence>
<keyword evidence="7 12" id="KW-0489">Methyltransferase</keyword>
<gene>
    <name evidence="15" type="ORF">BXT84_03940</name>
</gene>
<dbReference type="InterPro" id="IPR029028">
    <property type="entry name" value="Alpha/beta_knot_MTases"/>
</dbReference>
<dbReference type="InterPro" id="IPR046886">
    <property type="entry name" value="RsmE_MTase_dom"/>
</dbReference>
<evidence type="ECO:0000256" key="3">
    <source>
        <dbReference type="ARBA" id="ARBA00012328"/>
    </source>
</evidence>
<dbReference type="EC" id="2.1.1.193" evidence="3 12"/>
<dbReference type="InterPro" id="IPR015947">
    <property type="entry name" value="PUA-like_sf"/>
</dbReference>
<dbReference type="PANTHER" id="PTHR30027:SF3">
    <property type="entry name" value="16S RRNA (URACIL(1498)-N(3))-METHYLTRANSFERASE"/>
    <property type="match status" value="1"/>
</dbReference>
<comment type="similarity">
    <text evidence="2 12">Belongs to the RNA methyltransferase RsmE family.</text>
</comment>
<evidence type="ECO:0000313" key="16">
    <source>
        <dbReference type="Proteomes" id="UP000325292"/>
    </source>
</evidence>
<keyword evidence="6 12" id="KW-0698">rRNA processing</keyword>
<organism evidence="15 16">
    <name type="scientific">Sulfobacillus thermotolerans</name>
    <dbReference type="NCBI Taxonomy" id="338644"/>
    <lineage>
        <taxon>Bacteria</taxon>
        <taxon>Bacillati</taxon>
        <taxon>Bacillota</taxon>
        <taxon>Clostridia</taxon>
        <taxon>Eubacteriales</taxon>
        <taxon>Clostridiales Family XVII. Incertae Sedis</taxon>
        <taxon>Sulfobacillus</taxon>
    </lineage>
</organism>
<keyword evidence="8 12" id="KW-0808">Transferase</keyword>
<comment type="subcellular location">
    <subcellularLocation>
        <location evidence="1 12">Cytoplasm</location>
    </subcellularLocation>
</comment>
<dbReference type="InterPro" id="IPR006700">
    <property type="entry name" value="RsmE"/>
</dbReference>
<dbReference type="PIRSF" id="PIRSF015601">
    <property type="entry name" value="MTase_slr0722"/>
    <property type="match status" value="1"/>
</dbReference>
<proteinExistence type="inferred from homology"/>
<dbReference type="Proteomes" id="UP000325292">
    <property type="component" value="Chromosome"/>
</dbReference>
<dbReference type="EMBL" id="CP019454">
    <property type="protein sequence ID" value="AUW93208.1"/>
    <property type="molecule type" value="Genomic_DNA"/>
</dbReference>
<dbReference type="PANTHER" id="PTHR30027">
    <property type="entry name" value="RIBOSOMAL RNA SMALL SUBUNIT METHYLTRANSFERASE E"/>
    <property type="match status" value="1"/>
</dbReference>
<dbReference type="SUPFAM" id="SSF75217">
    <property type="entry name" value="alpha/beta knot"/>
    <property type="match status" value="1"/>
</dbReference>
<dbReference type="CDD" id="cd18084">
    <property type="entry name" value="RsmE-like"/>
    <property type="match status" value="1"/>
</dbReference>